<reference evidence="1" key="1">
    <citation type="journal article" date="2019" name="bioRxiv">
        <title>The Genome of the Zebra Mussel, Dreissena polymorpha: A Resource for Invasive Species Research.</title>
        <authorList>
            <person name="McCartney M.A."/>
            <person name="Auch B."/>
            <person name="Kono T."/>
            <person name="Mallez S."/>
            <person name="Zhang Y."/>
            <person name="Obille A."/>
            <person name="Becker A."/>
            <person name="Abrahante J.E."/>
            <person name="Garbe J."/>
            <person name="Badalamenti J.P."/>
            <person name="Herman A."/>
            <person name="Mangelson H."/>
            <person name="Liachko I."/>
            <person name="Sullivan S."/>
            <person name="Sone E.D."/>
            <person name="Koren S."/>
            <person name="Silverstein K.A.T."/>
            <person name="Beckman K.B."/>
            <person name="Gohl D.M."/>
        </authorList>
    </citation>
    <scope>NUCLEOTIDE SEQUENCE</scope>
    <source>
        <strain evidence="1">Duluth1</strain>
        <tissue evidence="1">Whole animal</tissue>
    </source>
</reference>
<evidence type="ECO:0000313" key="2">
    <source>
        <dbReference type="Proteomes" id="UP000828390"/>
    </source>
</evidence>
<protein>
    <submittedName>
        <fullName evidence="1">Uncharacterized protein</fullName>
    </submittedName>
</protein>
<keyword evidence="2" id="KW-1185">Reference proteome</keyword>
<gene>
    <name evidence="1" type="ORF">DPMN_050328</name>
</gene>
<dbReference type="EMBL" id="JAIWYP010000012">
    <property type="protein sequence ID" value="KAH3724509.1"/>
    <property type="molecule type" value="Genomic_DNA"/>
</dbReference>
<organism evidence="1 2">
    <name type="scientific">Dreissena polymorpha</name>
    <name type="common">Zebra mussel</name>
    <name type="synonym">Mytilus polymorpha</name>
    <dbReference type="NCBI Taxonomy" id="45954"/>
    <lineage>
        <taxon>Eukaryota</taxon>
        <taxon>Metazoa</taxon>
        <taxon>Spiralia</taxon>
        <taxon>Lophotrochozoa</taxon>
        <taxon>Mollusca</taxon>
        <taxon>Bivalvia</taxon>
        <taxon>Autobranchia</taxon>
        <taxon>Heteroconchia</taxon>
        <taxon>Euheterodonta</taxon>
        <taxon>Imparidentia</taxon>
        <taxon>Neoheterodontei</taxon>
        <taxon>Myida</taxon>
        <taxon>Dreissenoidea</taxon>
        <taxon>Dreissenidae</taxon>
        <taxon>Dreissena</taxon>
    </lineage>
</organism>
<accession>A0A9D4HM67</accession>
<comment type="caution">
    <text evidence="1">The sequence shown here is derived from an EMBL/GenBank/DDBJ whole genome shotgun (WGS) entry which is preliminary data.</text>
</comment>
<proteinExistence type="predicted"/>
<name>A0A9D4HM67_DREPO</name>
<reference evidence="1" key="2">
    <citation type="submission" date="2020-11" db="EMBL/GenBank/DDBJ databases">
        <authorList>
            <person name="McCartney M.A."/>
            <person name="Auch B."/>
            <person name="Kono T."/>
            <person name="Mallez S."/>
            <person name="Becker A."/>
            <person name="Gohl D.M."/>
            <person name="Silverstein K.A.T."/>
            <person name="Koren S."/>
            <person name="Bechman K.B."/>
            <person name="Herman A."/>
            <person name="Abrahante J.E."/>
            <person name="Garbe J."/>
        </authorList>
    </citation>
    <scope>NUCLEOTIDE SEQUENCE</scope>
    <source>
        <strain evidence="1">Duluth1</strain>
        <tissue evidence="1">Whole animal</tissue>
    </source>
</reference>
<sequence length="76" mass="8547">MKYNIDSTISPFTVQLTSSSLQFPVSRHVMEFSPNMVYPGLHEYMTVELYVVDVVLWKPSCRTGGSWQSGITIGDS</sequence>
<dbReference type="AlphaFoldDB" id="A0A9D4HM67"/>
<evidence type="ECO:0000313" key="1">
    <source>
        <dbReference type="EMBL" id="KAH3724509.1"/>
    </source>
</evidence>
<dbReference type="Proteomes" id="UP000828390">
    <property type="component" value="Unassembled WGS sequence"/>
</dbReference>